<accession>X1GU08</accession>
<feature type="non-terminal residue" evidence="1">
    <location>
        <position position="1"/>
    </location>
</feature>
<dbReference type="InterPro" id="IPR020550">
    <property type="entry name" value="Inositol_monophosphatase_CS"/>
</dbReference>
<gene>
    <name evidence="1" type="ORF">S03H2_35145</name>
</gene>
<dbReference type="InterPro" id="IPR000760">
    <property type="entry name" value="Inositol_monophosphatase-like"/>
</dbReference>
<evidence type="ECO:0000313" key="1">
    <source>
        <dbReference type="EMBL" id="GAH60657.1"/>
    </source>
</evidence>
<dbReference type="Gene3D" id="3.40.190.80">
    <property type="match status" value="1"/>
</dbReference>
<evidence type="ECO:0008006" key="2">
    <source>
        <dbReference type="Google" id="ProtNLM"/>
    </source>
</evidence>
<dbReference type="AlphaFoldDB" id="X1GU08"/>
<dbReference type="Pfam" id="PF00459">
    <property type="entry name" value="Inositol_P"/>
    <property type="match status" value="1"/>
</dbReference>
<comment type="caution">
    <text evidence="1">The sequence shown here is derived from an EMBL/GenBank/DDBJ whole genome shotgun (WGS) entry which is preliminary data.</text>
</comment>
<dbReference type="PRINTS" id="PR00377">
    <property type="entry name" value="IMPHPHTASES"/>
</dbReference>
<organism evidence="1">
    <name type="scientific">marine sediment metagenome</name>
    <dbReference type="NCBI Taxonomy" id="412755"/>
    <lineage>
        <taxon>unclassified sequences</taxon>
        <taxon>metagenomes</taxon>
        <taxon>ecological metagenomes</taxon>
    </lineage>
</organism>
<name>X1GU08_9ZZZZ</name>
<sequence length="91" mass="9804">YEADKIRNLDTTALQLAYVAKGGLIATIASDPRLWDIAAGTVIAETAGAVVSDWQGGKIFPVDLDSYEGQEFQIITANKKVHAELLDLLKS</sequence>
<dbReference type="SUPFAM" id="SSF56655">
    <property type="entry name" value="Carbohydrate phosphatase"/>
    <property type="match status" value="1"/>
</dbReference>
<protein>
    <recommendedName>
        <fullName evidence="2">Inositol monophosphatase</fullName>
    </recommendedName>
</protein>
<dbReference type="EMBL" id="BARU01021485">
    <property type="protein sequence ID" value="GAH60657.1"/>
    <property type="molecule type" value="Genomic_DNA"/>
</dbReference>
<proteinExistence type="predicted"/>
<dbReference type="GO" id="GO:0046854">
    <property type="term" value="P:phosphatidylinositol phosphate biosynthetic process"/>
    <property type="evidence" value="ECO:0007669"/>
    <property type="project" value="InterPro"/>
</dbReference>
<reference evidence="1" key="1">
    <citation type="journal article" date="2014" name="Front. Microbiol.">
        <title>High frequency of phylogenetically diverse reductive dehalogenase-homologous genes in deep subseafloor sedimentary metagenomes.</title>
        <authorList>
            <person name="Kawai M."/>
            <person name="Futagami T."/>
            <person name="Toyoda A."/>
            <person name="Takaki Y."/>
            <person name="Nishi S."/>
            <person name="Hori S."/>
            <person name="Arai W."/>
            <person name="Tsubouchi T."/>
            <person name="Morono Y."/>
            <person name="Uchiyama I."/>
            <person name="Ito T."/>
            <person name="Fujiyama A."/>
            <person name="Inagaki F."/>
            <person name="Takami H."/>
        </authorList>
    </citation>
    <scope>NUCLEOTIDE SEQUENCE</scope>
    <source>
        <strain evidence="1">Expedition CK06-06</strain>
    </source>
</reference>
<dbReference type="PROSITE" id="PS00630">
    <property type="entry name" value="IMP_2"/>
    <property type="match status" value="1"/>
</dbReference>